<proteinExistence type="predicted"/>
<dbReference type="Proteomes" id="UP000295499">
    <property type="component" value="Unassembled WGS sequence"/>
</dbReference>
<accession>A0A4R6ILB1</accession>
<keyword evidence="3" id="KW-1185">Reference proteome</keyword>
<dbReference type="OrthoDB" id="792396at2"/>
<keyword evidence="1" id="KW-1133">Transmembrane helix</keyword>
<comment type="caution">
    <text evidence="2">The sequence shown here is derived from an EMBL/GenBank/DDBJ whole genome shotgun (WGS) entry which is preliminary data.</text>
</comment>
<name>A0A4R6ILB1_9SPHI</name>
<evidence type="ECO:0000256" key="1">
    <source>
        <dbReference type="SAM" id="Phobius"/>
    </source>
</evidence>
<protein>
    <submittedName>
        <fullName evidence="2">Uncharacterized protein</fullName>
    </submittedName>
</protein>
<dbReference type="AlphaFoldDB" id="A0A4R6ILB1"/>
<dbReference type="RefSeq" id="WP_133554530.1">
    <property type="nucleotide sequence ID" value="NZ_SNWM01000002.1"/>
</dbReference>
<evidence type="ECO:0000313" key="3">
    <source>
        <dbReference type="Proteomes" id="UP000295499"/>
    </source>
</evidence>
<evidence type="ECO:0000313" key="2">
    <source>
        <dbReference type="EMBL" id="TDO22841.1"/>
    </source>
</evidence>
<keyword evidence="1" id="KW-0812">Transmembrane</keyword>
<reference evidence="2 3" key="1">
    <citation type="submission" date="2019-03" db="EMBL/GenBank/DDBJ databases">
        <title>Genomic Encyclopedia of Archaeal and Bacterial Type Strains, Phase II (KMG-II): from individual species to whole genera.</title>
        <authorList>
            <person name="Goeker M."/>
        </authorList>
    </citation>
    <scope>NUCLEOTIDE SEQUENCE [LARGE SCALE GENOMIC DNA]</scope>
    <source>
        <strain evidence="2 3">DSM 19034</strain>
    </source>
</reference>
<dbReference type="EMBL" id="SNWM01000002">
    <property type="protein sequence ID" value="TDO22841.1"/>
    <property type="molecule type" value="Genomic_DNA"/>
</dbReference>
<feature type="transmembrane region" description="Helical" evidence="1">
    <location>
        <begin position="158"/>
        <end position="177"/>
    </location>
</feature>
<feature type="transmembrane region" description="Helical" evidence="1">
    <location>
        <begin position="118"/>
        <end position="138"/>
    </location>
</feature>
<feature type="transmembrane region" description="Helical" evidence="1">
    <location>
        <begin position="189"/>
        <end position="209"/>
    </location>
</feature>
<feature type="transmembrane region" description="Helical" evidence="1">
    <location>
        <begin position="90"/>
        <end position="112"/>
    </location>
</feature>
<gene>
    <name evidence="2" type="ORF">CLV32_1826</name>
</gene>
<organism evidence="2 3">
    <name type="scientific">Pedobacter duraquae</name>
    <dbReference type="NCBI Taxonomy" id="425511"/>
    <lineage>
        <taxon>Bacteria</taxon>
        <taxon>Pseudomonadati</taxon>
        <taxon>Bacteroidota</taxon>
        <taxon>Sphingobacteriia</taxon>
        <taxon>Sphingobacteriales</taxon>
        <taxon>Sphingobacteriaceae</taxon>
        <taxon>Pedobacter</taxon>
    </lineage>
</organism>
<keyword evidence="1" id="KW-0472">Membrane</keyword>
<sequence>MILTETQKTEIREFIGTVPKYQETYDELYDHILSSLGTLENENYNIDLVARIVNQDFGGFKKIVCVEADYNKQAMKNVMRDLRQEMKQQFYFPELWKTLIILALCVIIYNYSSGDFKVIRIIFGSVMLASFTPMVYYWGNRLLFKKKGSRPSIKDGGFAQQSMMLMQVAYAPFFIFIDKDALLQVTYPTALIVTLFMFFFSSIYIRSYFRLYNRNVKILLSR</sequence>